<keyword evidence="2" id="KW-1185">Reference proteome</keyword>
<feature type="non-terminal residue" evidence="1">
    <location>
        <position position="1"/>
    </location>
</feature>
<dbReference type="Proteomes" id="UP000253551">
    <property type="component" value="Unassembled WGS sequence"/>
</dbReference>
<dbReference type="OrthoDB" id="2239391at2759"/>
<dbReference type="AlphaFoldDB" id="A0A367J123"/>
<sequence>CFHNSTWLHRNFIALCISEPNVSIRSLASSRASYLGVSRDNIVTLGNWASLITFEHHHQCNQMAKVDFTTTVLGFS</sequence>
<protein>
    <submittedName>
        <fullName evidence="1">Uncharacterized protein</fullName>
    </submittedName>
</protein>
<organism evidence="1 2">
    <name type="scientific">Rhizopus stolonifer</name>
    <name type="common">Rhizopus nigricans</name>
    <dbReference type="NCBI Taxonomy" id="4846"/>
    <lineage>
        <taxon>Eukaryota</taxon>
        <taxon>Fungi</taxon>
        <taxon>Fungi incertae sedis</taxon>
        <taxon>Mucoromycota</taxon>
        <taxon>Mucoromycotina</taxon>
        <taxon>Mucoromycetes</taxon>
        <taxon>Mucorales</taxon>
        <taxon>Mucorineae</taxon>
        <taxon>Rhizopodaceae</taxon>
        <taxon>Rhizopus</taxon>
    </lineage>
</organism>
<accession>A0A367J123</accession>
<evidence type="ECO:0000313" key="2">
    <source>
        <dbReference type="Proteomes" id="UP000253551"/>
    </source>
</evidence>
<evidence type="ECO:0000313" key="1">
    <source>
        <dbReference type="EMBL" id="RCH83626.1"/>
    </source>
</evidence>
<dbReference type="EMBL" id="PJQM01004686">
    <property type="protein sequence ID" value="RCH83626.1"/>
    <property type="molecule type" value="Genomic_DNA"/>
</dbReference>
<comment type="caution">
    <text evidence="1">The sequence shown here is derived from an EMBL/GenBank/DDBJ whole genome shotgun (WGS) entry which is preliminary data.</text>
</comment>
<reference evidence="1 2" key="1">
    <citation type="journal article" date="2018" name="G3 (Bethesda)">
        <title>Phylogenetic and Phylogenomic Definition of Rhizopus Species.</title>
        <authorList>
            <person name="Gryganskyi A.P."/>
            <person name="Golan J."/>
            <person name="Dolatabadi S."/>
            <person name="Mondo S."/>
            <person name="Robb S."/>
            <person name="Idnurm A."/>
            <person name="Muszewska A."/>
            <person name="Steczkiewicz K."/>
            <person name="Masonjones S."/>
            <person name="Liao H.L."/>
            <person name="Gajdeczka M.T."/>
            <person name="Anike F."/>
            <person name="Vuek A."/>
            <person name="Anishchenko I.M."/>
            <person name="Voigt K."/>
            <person name="de Hoog G.S."/>
            <person name="Smith M.E."/>
            <person name="Heitman J."/>
            <person name="Vilgalys R."/>
            <person name="Stajich J.E."/>
        </authorList>
    </citation>
    <scope>NUCLEOTIDE SEQUENCE [LARGE SCALE GENOMIC DNA]</scope>
    <source>
        <strain evidence="1 2">LSU 92-RS-03</strain>
    </source>
</reference>
<gene>
    <name evidence="1" type="ORF">CU098_008225</name>
</gene>
<proteinExistence type="predicted"/>
<dbReference type="STRING" id="4846.A0A367J123"/>
<name>A0A367J123_RHIST</name>